<sequence length="122" mass="13759">MSSDSTAKEQPPANAETCPTSFPISSLPEAVALSCLARVSRSDYKALSLVSKRHRSLVVSSEFYKARVLLGRTEECLYVCLTSKLKPTPRWCFLRRERNKTLEDAIKTVNRLVRIPNYPSQP</sequence>
<dbReference type="AlphaFoldDB" id="A0A6D2HUB6"/>
<name>A0A6D2HUB6_9BRAS</name>
<evidence type="ECO:0000313" key="3">
    <source>
        <dbReference type="EMBL" id="CAA7020535.1"/>
    </source>
</evidence>
<protein>
    <recommendedName>
        <fullName evidence="2">F-box domain-containing protein</fullName>
    </recommendedName>
</protein>
<dbReference type="InterPro" id="IPR050354">
    <property type="entry name" value="F-box/kelch-repeat_ARATH"/>
</dbReference>
<gene>
    <name evidence="3" type="ORF">MERR_LOCUS7770</name>
</gene>
<dbReference type="SUPFAM" id="SSF81383">
    <property type="entry name" value="F-box domain"/>
    <property type="match status" value="1"/>
</dbReference>
<organism evidence="3 4">
    <name type="scientific">Microthlaspi erraticum</name>
    <dbReference type="NCBI Taxonomy" id="1685480"/>
    <lineage>
        <taxon>Eukaryota</taxon>
        <taxon>Viridiplantae</taxon>
        <taxon>Streptophyta</taxon>
        <taxon>Embryophyta</taxon>
        <taxon>Tracheophyta</taxon>
        <taxon>Spermatophyta</taxon>
        <taxon>Magnoliopsida</taxon>
        <taxon>eudicotyledons</taxon>
        <taxon>Gunneridae</taxon>
        <taxon>Pentapetalae</taxon>
        <taxon>rosids</taxon>
        <taxon>malvids</taxon>
        <taxon>Brassicales</taxon>
        <taxon>Brassicaceae</taxon>
        <taxon>Coluteocarpeae</taxon>
        <taxon>Microthlaspi</taxon>
    </lineage>
</organism>
<dbReference type="PROSITE" id="PS50181">
    <property type="entry name" value="FBOX"/>
    <property type="match status" value="1"/>
</dbReference>
<dbReference type="OrthoDB" id="1113795at2759"/>
<evidence type="ECO:0000313" key="4">
    <source>
        <dbReference type="Proteomes" id="UP000467841"/>
    </source>
</evidence>
<dbReference type="CDD" id="cd22152">
    <property type="entry name" value="F-box_AtAFR-like"/>
    <property type="match status" value="1"/>
</dbReference>
<dbReference type="Pfam" id="PF00646">
    <property type="entry name" value="F-box"/>
    <property type="match status" value="1"/>
</dbReference>
<dbReference type="InterPro" id="IPR036047">
    <property type="entry name" value="F-box-like_dom_sf"/>
</dbReference>
<proteinExistence type="predicted"/>
<comment type="caution">
    <text evidence="3">The sequence shown here is derived from an EMBL/GenBank/DDBJ whole genome shotgun (WGS) entry which is preliminary data.</text>
</comment>
<evidence type="ECO:0000256" key="1">
    <source>
        <dbReference type="SAM" id="MobiDB-lite"/>
    </source>
</evidence>
<accession>A0A6D2HUB6</accession>
<reference evidence="3" key="1">
    <citation type="submission" date="2020-01" db="EMBL/GenBank/DDBJ databases">
        <authorList>
            <person name="Mishra B."/>
        </authorList>
    </citation>
    <scope>NUCLEOTIDE SEQUENCE [LARGE SCALE GENOMIC DNA]</scope>
</reference>
<feature type="region of interest" description="Disordered" evidence="1">
    <location>
        <begin position="1"/>
        <end position="21"/>
    </location>
</feature>
<evidence type="ECO:0000259" key="2">
    <source>
        <dbReference type="PROSITE" id="PS50181"/>
    </source>
</evidence>
<dbReference type="EMBL" id="CACVBM020000555">
    <property type="protein sequence ID" value="CAA7020535.1"/>
    <property type="molecule type" value="Genomic_DNA"/>
</dbReference>
<dbReference type="InterPro" id="IPR001810">
    <property type="entry name" value="F-box_dom"/>
</dbReference>
<dbReference type="PANTHER" id="PTHR24414:SF149">
    <property type="entry name" value="F-BOX DOMAIN-CONTAINING PROTEIN"/>
    <property type="match status" value="1"/>
</dbReference>
<feature type="domain" description="F-box" evidence="2">
    <location>
        <begin position="21"/>
        <end position="67"/>
    </location>
</feature>
<keyword evidence="4" id="KW-1185">Reference proteome</keyword>
<dbReference type="PANTHER" id="PTHR24414">
    <property type="entry name" value="F-BOX/KELCH-REPEAT PROTEIN SKIP4"/>
    <property type="match status" value="1"/>
</dbReference>
<dbReference type="Proteomes" id="UP000467841">
    <property type="component" value="Unassembled WGS sequence"/>
</dbReference>